<dbReference type="PANTHER" id="PTHR30024:SF47">
    <property type="entry name" value="TAURINE-BINDING PERIPLASMIC PROTEIN"/>
    <property type="match status" value="1"/>
</dbReference>
<dbReference type="Gene3D" id="3.40.190.10">
    <property type="entry name" value="Periplasmic binding protein-like II"/>
    <property type="match status" value="2"/>
</dbReference>
<dbReference type="GO" id="GO:0005886">
    <property type="term" value="C:plasma membrane"/>
    <property type="evidence" value="ECO:0007669"/>
    <property type="project" value="UniProtKB-SubCell"/>
</dbReference>
<dbReference type="InterPro" id="IPR044527">
    <property type="entry name" value="NrtA/CpmA_ABC-bd_dom"/>
</dbReference>
<dbReference type="InterPro" id="IPR010067">
    <property type="entry name" value="ABC_SsuA_sub-bd"/>
</dbReference>
<dbReference type="Proteomes" id="UP000292118">
    <property type="component" value="Chromosome"/>
</dbReference>
<protein>
    <submittedName>
        <fullName evidence="10">Aliphatic sulfonate ABC transporter substrate-binding protein</fullName>
    </submittedName>
</protein>
<keyword evidence="4" id="KW-0813">Transport</keyword>
<accession>A0A4P6F499</accession>
<evidence type="ECO:0000256" key="4">
    <source>
        <dbReference type="ARBA" id="ARBA00022448"/>
    </source>
</evidence>
<evidence type="ECO:0000256" key="7">
    <source>
        <dbReference type="ARBA" id="ARBA00022729"/>
    </source>
</evidence>
<dbReference type="SUPFAM" id="SSF53850">
    <property type="entry name" value="Periplasmic binding protein-like II"/>
    <property type="match status" value="1"/>
</dbReference>
<comment type="similarity">
    <text evidence="3">Belongs to the bacterial solute-binding protein SsuA/TauA family.</text>
</comment>
<dbReference type="Pfam" id="PF13379">
    <property type="entry name" value="NMT1_2"/>
    <property type="match status" value="1"/>
</dbReference>
<evidence type="ECO:0000256" key="2">
    <source>
        <dbReference type="ARBA" id="ARBA00004533"/>
    </source>
</evidence>
<evidence type="ECO:0000256" key="8">
    <source>
        <dbReference type="ARBA" id="ARBA00023136"/>
    </source>
</evidence>
<dbReference type="EMBL" id="CP035493">
    <property type="protein sequence ID" value="QAY70166.1"/>
    <property type="molecule type" value="Genomic_DNA"/>
</dbReference>
<dbReference type="NCBIfam" id="TIGR01728">
    <property type="entry name" value="SsuA_fam"/>
    <property type="match status" value="1"/>
</dbReference>
<evidence type="ECO:0000256" key="5">
    <source>
        <dbReference type="ARBA" id="ARBA00022475"/>
    </source>
</evidence>
<feature type="signal peptide" evidence="9">
    <location>
        <begin position="1"/>
        <end position="37"/>
    </location>
</feature>
<evidence type="ECO:0000313" key="11">
    <source>
        <dbReference type="Proteomes" id="UP000292118"/>
    </source>
</evidence>
<keyword evidence="6" id="KW-0997">Cell inner membrane</keyword>
<evidence type="ECO:0000256" key="1">
    <source>
        <dbReference type="ARBA" id="ARBA00004418"/>
    </source>
</evidence>
<keyword evidence="8" id="KW-0472">Membrane</keyword>
<dbReference type="AlphaFoldDB" id="A0A4P6F499"/>
<name>A0A4P6F499_9MICO</name>
<comment type="subcellular location">
    <subcellularLocation>
        <location evidence="2">Cell inner membrane</location>
    </subcellularLocation>
    <subcellularLocation>
        <location evidence="1">Periplasm</location>
    </subcellularLocation>
</comment>
<dbReference type="PANTHER" id="PTHR30024">
    <property type="entry name" value="ALIPHATIC SULFONATES-BINDING PROTEIN-RELATED"/>
    <property type="match status" value="1"/>
</dbReference>
<proteinExistence type="inferred from homology"/>
<sequence>MTTKTRIPAALVGRAACTALGMGLVLGMAACAGPSSATGGASKDEGAATEVHVGYFANVTHAPALVGAAGGYFAKELGSTALKTEVFNAGPAELEALNAGAIDIAFIGPSPAINGFVKSQGKGLKIVAGAASGGASLVVRDGIDTPEDLQGTKIASPQLGGTQDVALRVWLADQGYTSDLQGGGDVAVTPTENAQTLQLFQNGELDGGWLPEPWASRLVLEAGAHVLVDEKDLWPDGRFVTTNVIVRSDFLTDHPETVEAVLRGEVAAIKALQDDPAGSAKLVNDEIAKAAGKPLSQDILDSAFQNIEFTADPIASTLQTQLDHGVKAGTTQDADLHGIYDLRLLNKVLAADGQEKVSASGLGEE</sequence>
<evidence type="ECO:0000256" key="3">
    <source>
        <dbReference type="ARBA" id="ARBA00010742"/>
    </source>
</evidence>
<dbReference type="OrthoDB" id="506341at2"/>
<evidence type="ECO:0000256" key="9">
    <source>
        <dbReference type="SAM" id="SignalP"/>
    </source>
</evidence>
<evidence type="ECO:0000256" key="6">
    <source>
        <dbReference type="ARBA" id="ARBA00022519"/>
    </source>
</evidence>
<gene>
    <name evidence="10" type="ORF">ET471_09045</name>
</gene>
<dbReference type="CDD" id="cd13553">
    <property type="entry name" value="PBP2_NrtA_CpmA_like"/>
    <property type="match status" value="1"/>
</dbReference>
<keyword evidence="7 9" id="KW-0732">Signal</keyword>
<dbReference type="RefSeq" id="WP_129187672.1">
    <property type="nucleotide sequence ID" value="NZ_CP035493.1"/>
</dbReference>
<dbReference type="KEGG" id="xya:ET471_09045"/>
<dbReference type="PROSITE" id="PS51257">
    <property type="entry name" value="PROKAR_LIPOPROTEIN"/>
    <property type="match status" value="1"/>
</dbReference>
<dbReference type="GO" id="GO:0042626">
    <property type="term" value="F:ATPase-coupled transmembrane transporter activity"/>
    <property type="evidence" value="ECO:0007669"/>
    <property type="project" value="InterPro"/>
</dbReference>
<keyword evidence="11" id="KW-1185">Reference proteome</keyword>
<dbReference type="GO" id="GO:0042597">
    <property type="term" value="C:periplasmic space"/>
    <property type="evidence" value="ECO:0007669"/>
    <property type="project" value="UniProtKB-SubCell"/>
</dbReference>
<keyword evidence="5" id="KW-1003">Cell membrane</keyword>
<reference evidence="10 11" key="1">
    <citation type="submission" date="2019-01" db="EMBL/GenBank/DDBJ databases">
        <title>Genome sequencing of strain FW10M-9.</title>
        <authorList>
            <person name="Heo J."/>
            <person name="Kim S.-J."/>
            <person name="Kim J.-S."/>
            <person name="Hong S.-B."/>
            <person name="Kwon S.-W."/>
        </authorList>
    </citation>
    <scope>NUCLEOTIDE SEQUENCE [LARGE SCALE GENOMIC DNA]</scope>
    <source>
        <strain evidence="10 11">FW10M-9</strain>
    </source>
</reference>
<feature type="chain" id="PRO_5020517472" evidence="9">
    <location>
        <begin position="38"/>
        <end position="365"/>
    </location>
</feature>
<evidence type="ECO:0000313" key="10">
    <source>
        <dbReference type="EMBL" id="QAY70166.1"/>
    </source>
</evidence>
<organism evidence="10 11">
    <name type="scientific">Xylanimonas protaetiae</name>
    <dbReference type="NCBI Taxonomy" id="2509457"/>
    <lineage>
        <taxon>Bacteria</taxon>
        <taxon>Bacillati</taxon>
        <taxon>Actinomycetota</taxon>
        <taxon>Actinomycetes</taxon>
        <taxon>Micrococcales</taxon>
        <taxon>Promicromonosporaceae</taxon>
        <taxon>Xylanimonas</taxon>
    </lineage>
</organism>